<evidence type="ECO:0000256" key="3">
    <source>
        <dbReference type="ARBA" id="ARBA00022989"/>
    </source>
</evidence>
<protein>
    <submittedName>
        <fullName evidence="7">Uncharacterized protein</fullName>
    </submittedName>
</protein>
<keyword evidence="2 6" id="KW-0812">Transmembrane</keyword>
<sequence>MGRRGWSAWQSGLRTQHPSQTAMSDPKGRPGAGMTGPQRLMEPPPEYQAGYPAGVPPPAPYGGYPGGAGAAPYFAPGTQEPAFHFGGQSGYQYGGGYYPPPQQNYSGPYEYGFGPPGGYDEEATAWAAYHEHFQAREVRQDFVRKVLGLVLLQLLVTAGASFAFLYVQPLKLYVQHNQWPFWTAWILSFATIITMGCSERARRTYPWNYLSFAVFTLTFAFLVGTVTSFYDVSVLALALAITAGVVGFVWILATTAGFDFTRTGGFLYIASSAFLLALVVGIFWPNNIYYLIISVVGAVLFSAYLLYDIQLLMGGRSLEISPDDYIFAATQIYLDIVNIFINILQILQLSQNN</sequence>
<dbReference type="Pfam" id="PF01027">
    <property type="entry name" value="Bax1-I"/>
    <property type="match status" value="1"/>
</dbReference>
<dbReference type="EMBL" id="JALJOU010000013">
    <property type="protein sequence ID" value="KAK9840630.1"/>
    <property type="molecule type" value="Genomic_DNA"/>
</dbReference>
<keyword evidence="8" id="KW-1185">Reference proteome</keyword>
<dbReference type="PANTHER" id="PTHR23291">
    <property type="entry name" value="BAX INHIBITOR-RELATED"/>
    <property type="match status" value="1"/>
</dbReference>
<proteinExistence type="predicted"/>
<evidence type="ECO:0000313" key="8">
    <source>
        <dbReference type="Proteomes" id="UP001445335"/>
    </source>
</evidence>
<feature type="transmembrane region" description="Helical" evidence="6">
    <location>
        <begin position="235"/>
        <end position="253"/>
    </location>
</feature>
<dbReference type="CDD" id="cd10428">
    <property type="entry name" value="LFG_like"/>
    <property type="match status" value="1"/>
</dbReference>
<dbReference type="InterPro" id="IPR006214">
    <property type="entry name" value="Bax_inhibitor_1-related"/>
</dbReference>
<name>A0AAW1S2L8_9CHLO</name>
<organism evidence="7 8">
    <name type="scientific">Elliptochloris bilobata</name>
    <dbReference type="NCBI Taxonomy" id="381761"/>
    <lineage>
        <taxon>Eukaryota</taxon>
        <taxon>Viridiplantae</taxon>
        <taxon>Chlorophyta</taxon>
        <taxon>core chlorophytes</taxon>
        <taxon>Trebouxiophyceae</taxon>
        <taxon>Trebouxiophyceae incertae sedis</taxon>
        <taxon>Elliptochloris clade</taxon>
        <taxon>Elliptochloris</taxon>
    </lineage>
</organism>
<feature type="transmembrane region" description="Helical" evidence="6">
    <location>
        <begin position="146"/>
        <end position="167"/>
    </location>
</feature>
<dbReference type="Proteomes" id="UP001445335">
    <property type="component" value="Unassembled WGS sequence"/>
</dbReference>
<feature type="compositionally biased region" description="Polar residues" evidence="5">
    <location>
        <begin position="8"/>
        <end position="23"/>
    </location>
</feature>
<evidence type="ECO:0000256" key="2">
    <source>
        <dbReference type="ARBA" id="ARBA00022692"/>
    </source>
</evidence>
<comment type="subcellular location">
    <subcellularLocation>
        <location evidence="1">Membrane</location>
        <topology evidence="1">Multi-pass membrane protein</topology>
    </subcellularLocation>
</comment>
<dbReference type="GO" id="GO:0016020">
    <property type="term" value="C:membrane"/>
    <property type="evidence" value="ECO:0007669"/>
    <property type="project" value="UniProtKB-SubCell"/>
</dbReference>
<gene>
    <name evidence="7" type="ORF">WJX81_005654</name>
</gene>
<feature type="transmembrane region" description="Helical" evidence="6">
    <location>
        <begin position="209"/>
        <end position="229"/>
    </location>
</feature>
<dbReference type="PANTHER" id="PTHR23291:SF47">
    <property type="entry name" value="TRANSMEMBRANE BAX INHIBITOR MOTIF CONTAINING 7"/>
    <property type="match status" value="1"/>
</dbReference>
<evidence type="ECO:0000256" key="1">
    <source>
        <dbReference type="ARBA" id="ARBA00004141"/>
    </source>
</evidence>
<feature type="transmembrane region" description="Helical" evidence="6">
    <location>
        <begin position="179"/>
        <end position="197"/>
    </location>
</feature>
<evidence type="ECO:0000313" key="7">
    <source>
        <dbReference type="EMBL" id="KAK9840630.1"/>
    </source>
</evidence>
<evidence type="ECO:0000256" key="5">
    <source>
        <dbReference type="SAM" id="MobiDB-lite"/>
    </source>
</evidence>
<feature type="transmembrane region" description="Helical" evidence="6">
    <location>
        <begin position="265"/>
        <end position="284"/>
    </location>
</feature>
<feature type="transmembrane region" description="Helical" evidence="6">
    <location>
        <begin position="290"/>
        <end position="313"/>
    </location>
</feature>
<evidence type="ECO:0000256" key="4">
    <source>
        <dbReference type="ARBA" id="ARBA00023136"/>
    </source>
</evidence>
<feature type="region of interest" description="Disordered" evidence="5">
    <location>
        <begin position="1"/>
        <end position="49"/>
    </location>
</feature>
<keyword evidence="3 6" id="KW-1133">Transmembrane helix</keyword>
<keyword evidence="4 6" id="KW-0472">Membrane</keyword>
<comment type="caution">
    <text evidence="7">The sequence shown here is derived from an EMBL/GenBank/DDBJ whole genome shotgun (WGS) entry which is preliminary data.</text>
</comment>
<evidence type="ECO:0000256" key="6">
    <source>
        <dbReference type="SAM" id="Phobius"/>
    </source>
</evidence>
<reference evidence="7 8" key="1">
    <citation type="journal article" date="2024" name="Nat. Commun.">
        <title>Phylogenomics reveals the evolutionary origins of lichenization in chlorophyte algae.</title>
        <authorList>
            <person name="Puginier C."/>
            <person name="Libourel C."/>
            <person name="Otte J."/>
            <person name="Skaloud P."/>
            <person name="Haon M."/>
            <person name="Grisel S."/>
            <person name="Petersen M."/>
            <person name="Berrin J.G."/>
            <person name="Delaux P.M."/>
            <person name="Dal Grande F."/>
            <person name="Keller J."/>
        </authorList>
    </citation>
    <scope>NUCLEOTIDE SEQUENCE [LARGE SCALE GENOMIC DNA]</scope>
    <source>
        <strain evidence="7 8">SAG 245.80</strain>
    </source>
</reference>
<dbReference type="AlphaFoldDB" id="A0AAW1S2L8"/>
<accession>A0AAW1S2L8</accession>